<protein>
    <submittedName>
        <fullName evidence="2">Uncharacterized protein</fullName>
    </submittedName>
</protein>
<organism evidence="2 3">
    <name type="scientific">Diploscapter pachys</name>
    <dbReference type="NCBI Taxonomy" id="2018661"/>
    <lineage>
        <taxon>Eukaryota</taxon>
        <taxon>Metazoa</taxon>
        <taxon>Ecdysozoa</taxon>
        <taxon>Nematoda</taxon>
        <taxon>Chromadorea</taxon>
        <taxon>Rhabditida</taxon>
        <taxon>Rhabditina</taxon>
        <taxon>Rhabditomorpha</taxon>
        <taxon>Rhabditoidea</taxon>
        <taxon>Rhabditidae</taxon>
        <taxon>Diploscapter</taxon>
    </lineage>
</organism>
<name>A0A2A2K082_9BILA</name>
<evidence type="ECO:0000256" key="1">
    <source>
        <dbReference type="SAM" id="MobiDB-lite"/>
    </source>
</evidence>
<dbReference type="EMBL" id="LIAE01009947">
    <property type="protein sequence ID" value="PAV67341.1"/>
    <property type="molecule type" value="Genomic_DNA"/>
</dbReference>
<evidence type="ECO:0000313" key="3">
    <source>
        <dbReference type="Proteomes" id="UP000218231"/>
    </source>
</evidence>
<feature type="region of interest" description="Disordered" evidence="1">
    <location>
        <begin position="734"/>
        <end position="761"/>
    </location>
</feature>
<feature type="region of interest" description="Disordered" evidence="1">
    <location>
        <begin position="15"/>
        <end position="69"/>
    </location>
</feature>
<sequence length="1970" mass="202769">MPLLQIPPCTATLTGRRLPASRRVPEPRETASRSSVPAAYNKLPPASRTAASSTVPAGRVGRQGGGGERQVEVEQAAFGELRALGKLHAAARDHQVAVERLLAGQQQPALAVHARFVAGQVQRHEAVTDAAIHLQVAAGAQHQVAYLARTVNASLRRQRVEAGVAVAGQVQVTLHHQVGAGIDRGDLHTRAQVQGLGVAGIVQPGQAHVEQLAVAQQVVDEQHTQVVLAGQVVLVDDLDRSATGRGAARRRVDVALVADHGDGARAENVHRTTHVDGDVARRIAAQAWGDQLQRAALAAIALPGGDAVAQVDACAAGQGQLALAAVELDHGTRHVDLLGLELIADHQVAVLDLEAARTEHLVAVQALVEAGKVVQLPGADIDHPARVRDLRAGSVVTATGRAKDLAEQLDAPALLAQGDGRQAPGAVAAGTEIDQRASGLVNIAELAAQHQLAAPAVLGHVIEGQGTPGQVQPRGVAQAQVVQRLQGQAAAGQAEGAIDQQLPRLQAQLGAQGLTTAGKQATAALHAQGATGLDTIERAGAAGPQRCVHQQVTTAIGEAAVGLVVATAVVDQQAALVVGAHLMAGVQFHAAEAQGLARHVGAAIGLAVGAVTELQVLDTDCQQAIATAGPARDRRARGVARAAPDQPFGANGRPVAGLAMAINGRHAEHQRLQAVLAGDRVVGVERRGAEEVQRVGRRQGQGLQCRHSLGRAALQQAVEHLLVEGQALAQHAVRQGASQRVGTADVDPPDRQAQVPGPEGHPVIEAEGLVGGGEQRAVRIQPGGALATAGAATANQDGARRPAAGELRRHHIQPPIGHRQQGTAVAVDEVAVIGIERHRASAKGDDPGPLLDDDAATRVVVGQEHFTGLQHRPRTQPDITGAFEEGHLVAALAVEHIGAAAQGQPGCLQGIELAGRQHRDVLATGLAGATIGHHFETTGAEHRRAAGMTAFGGGEVHPTSDAQGTGGLGIALHPQVQPLAIGLDRRARHAFGHGIGTGERGAGSAAPGHGQAIELDPERPRQQRKAGRQQGVGARRQAWNAAIQGDLLADPRRRHAGLAGHRRIRAGEARHNGVDRVAAQRGQDQAALAIELHQRVVAGVGGAATPGDEAGAGQRAASGQVDQRVQQGDGLGAPRFLSQRQPAQGRAQHTALLDPAGDQRQPAEHRERLVGCALPGPADAQGGVAARLDLAEGAGGRVDLRSEQFQVGIAAQQGPVGAFADLGQYPQVALAAQAAKGKTTAVEVQYTTGGQRQAAMGAEGHGVTQVQQVGIDLQQRRAALRRQPTLEGRPGRLVGAAMVTAGKPHIGRLQVDAGVAGAPLGQHQRAGVQLQAAGHAQVEVAVERHHAVAEQREAVEAPCVDPGDVEPSLAIAQRAVLDVGRALGKDQLAGSLDSVDQATVEVETTIQRHLQAAACGAKATGSSAEAAVQAQPVARRQADAPAVAGHGQRPLATDIQRGLGTIGAQASALGHVQEQVGAVAGTLVMVDLPADDDAAASVDPPITATLRIQGAERPPGHIDQGLVTQADRALVRPFRHPGVHGRQPLLQQADTAAPGIEGTVQAQLRGAGQADGLQGVDADRRAAPDLKHRRFTARLVEAAITRRQGQARAGARLQLAGHRVLRQRRRQHDQRRIAERPAGVELLHRPGDVDTAAGGHTQAMVAGDGVMRETTVEEVLGQVHAGLALRAPPHAHPLGGHGQGARTAAAVTAQLTVEAHPPGPGAVQRAAVQGQAAATATEQAVGFAAYHAAGHVHHAAAVQQHIAAAAQAQAATTADIQAHPGAHADLRAQPCRGGQRLVLQAGENTLAEHIAQGHLPAPGGQVGIDLDLRGIEVAVDCQLATAPLSQRCLQADVGALPPGALAYQHLLHDRGQAEAELLGVAEVAGQLLADHQLRALGPGSVYLAIAVTPAYRRLHLALILPGLADQLAIEQRALGRHHQAAGVAAHGITLLVTLTGGNQRSRSPGALDSS</sequence>
<feature type="compositionally biased region" description="Low complexity" evidence="1">
    <location>
        <begin position="1119"/>
        <end position="1128"/>
    </location>
</feature>
<keyword evidence="3" id="KW-1185">Reference proteome</keyword>
<proteinExistence type="predicted"/>
<reference evidence="2 3" key="1">
    <citation type="journal article" date="2017" name="Curr. Biol.">
        <title>Genome architecture and evolution of a unichromosomal asexual nematode.</title>
        <authorList>
            <person name="Fradin H."/>
            <person name="Zegar C."/>
            <person name="Gutwein M."/>
            <person name="Lucas J."/>
            <person name="Kovtun M."/>
            <person name="Corcoran D."/>
            <person name="Baugh L.R."/>
            <person name="Kiontke K."/>
            <person name="Gunsalus K."/>
            <person name="Fitch D.H."/>
            <person name="Piano F."/>
        </authorList>
    </citation>
    <scope>NUCLEOTIDE SEQUENCE [LARGE SCALE GENOMIC DNA]</scope>
    <source>
        <strain evidence="2">PF1309</strain>
    </source>
</reference>
<feature type="region of interest" description="Disordered" evidence="1">
    <location>
        <begin position="1101"/>
        <end position="1148"/>
    </location>
</feature>
<accession>A0A2A2K082</accession>
<feature type="region of interest" description="Disordered" evidence="1">
    <location>
        <begin position="992"/>
        <end position="1036"/>
    </location>
</feature>
<evidence type="ECO:0000313" key="2">
    <source>
        <dbReference type="EMBL" id="PAV67341.1"/>
    </source>
</evidence>
<gene>
    <name evidence="2" type="ORF">WR25_09610</name>
</gene>
<dbReference type="Proteomes" id="UP000218231">
    <property type="component" value="Unassembled WGS sequence"/>
</dbReference>
<comment type="caution">
    <text evidence="2">The sequence shown here is derived from an EMBL/GenBank/DDBJ whole genome shotgun (WGS) entry which is preliminary data.</text>
</comment>